<gene>
    <name evidence="1" type="ORF">CEXT_717261</name>
</gene>
<dbReference type="EMBL" id="BPLR01001510">
    <property type="protein sequence ID" value="GIZ02818.1"/>
    <property type="molecule type" value="Genomic_DNA"/>
</dbReference>
<accession>A0AAV4Y654</accession>
<sequence>MNVYSAVPAPVPKPDYSSFQSISVDSSKCQTNNRLIIRQLSQIFFNSQRDMSISPQDSLSTDLACLHNFLPTAAFKSAIKIKTSCFGIDFFFAVCDRTETFILSTEAFVEASTCMIAIWMYLEKKVIIIIIWFTGSHLLILLEAVCQEEKNELNYSERLKEAIGKTL</sequence>
<evidence type="ECO:0000313" key="1">
    <source>
        <dbReference type="EMBL" id="GIZ02818.1"/>
    </source>
</evidence>
<comment type="caution">
    <text evidence="1">The sequence shown here is derived from an EMBL/GenBank/DDBJ whole genome shotgun (WGS) entry which is preliminary data.</text>
</comment>
<proteinExistence type="predicted"/>
<dbReference type="Proteomes" id="UP001054945">
    <property type="component" value="Unassembled WGS sequence"/>
</dbReference>
<protein>
    <submittedName>
        <fullName evidence="1">Uncharacterized protein</fullName>
    </submittedName>
</protein>
<dbReference type="AlphaFoldDB" id="A0AAV4Y654"/>
<evidence type="ECO:0000313" key="2">
    <source>
        <dbReference type="Proteomes" id="UP001054945"/>
    </source>
</evidence>
<name>A0AAV4Y654_CAEEX</name>
<keyword evidence="2" id="KW-1185">Reference proteome</keyword>
<organism evidence="1 2">
    <name type="scientific">Caerostris extrusa</name>
    <name type="common">Bark spider</name>
    <name type="synonym">Caerostris bankana</name>
    <dbReference type="NCBI Taxonomy" id="172846"/>
    <lineage>
        <taxon>Eukaryota</taxon>
        <taxon>Metazoa</taxon>
        <taxon>Ecdysozoa</taxon>
        <taxon>Arthropoda</taxon>
        <taxon>Chelicerata</taxon>
        <taxon>Arachnida</taxon>
        <taxon>Araneae</taxon>
        <taxon>Araneomorphae</taxon>
        <taxon>Entelegynae</taxon>
        <taxon>Araneoidea</taxon>
        <taxon>Araneidae</taxon>
        <taxon>Caerostris</taxon>
    </lineage>
</organism>
<reference evidence="1 2" key="1">
    <citation type="submission" date="2021-06" db="EMBL/GenBank/DDBJ databases">
        <title>Caerostris extrusa draft genome.</title>
        <authorList>
            <person name="Kono N."/>
            <person name="Arakawa K."/>
        </authorList>
    </citation>
    <scope>NUCLEOTIDE SEQUENCE [LARGE SCALE GENOMIC DNA]</scope>
</reference>